<sequence>MQFSIVLHILSIRNPIFYYSKWRVPLKFIGLLIQSFLTQYWMESLGWQFAKPMGEVIKSNLRKSLSNATFVAISLDEVTARDCTSWNIDTRWISLIGPIECLFEEYKSVIGVINIMSLSKGIQRGKAHNLLQMLSDVETLLYLGGMLPLLREMNNLIKVSQSSDIYVMEYVVARKMTQVIEWESLLQVGVDDSFSQCNKNGWLFIFVKTKKILFMYHEKVKEYALGKNVKQGLRSICIKLTSEIKERFPQDDLLEAMAMSLLTNDFKSKLRILSDYFGKNAYLGDRILEGTINPNLLKKSGIPGQTMWEQFDFIKDPSNRGAMTKLWKKLDISPFLKQSMSKYFKVANLCLTMILGSIEDEHLWSSLTFIRNATRNRLDKNLDRCLRLFIYKSVLENFLFEEAYAIWKNLCCKGS</sequence>
<protein>
    <submittedName>
        <fullName evidence="1">Uncharacterized protein</fullName>
    </submittedName>
</protein>
<name>A0A8T2UAS7_CERRI</name>
<evidence type="ECO:0000313" key="2">
    <source>
        <dbReference type="Proteomes" id="UP000825935"/>
    </source>
</evidence>
<accession>A0A8T2UAS7</accession>
<keyword evidence="2" id="KW-1185">Reference proteome</keyword>
<dbReference type="AlphaFoldDB" id="A0A8T2UAS7"/>
<dbReference type="PANTHER" id="PTHR46880:SF9">
    <property type="entry name" value="ZINC FINGER PROTEIN 862"/>
    <property type="match status" value="1"/>
</dbReference>
<dbReference type="OrthoDB" id="545818at2759"/>
<reference evidence="1" key="1">
    <citation type="submission" date="2021-08" db="EMBL/GenBank/DDBJ databases">
        <title>WGS assembly of Ceratopteris richardii.</title>
        <authorList>
            <person name="Marchant D.B."/>
            <person name="Chen G."/>
            <person name="Jenkins J."/>
            <person name="Shu S."/>
            <person name="Leebens-Mack J."/>
            <person name="Grimwood J."/>
            <person name="Schmutz J."/>
            <person name="Soltis P."/>
            <person name="Soltis D."/>
            <person name="Chen Z.-H."/>
        </authorList>
    </citation>
    <scope>NUCLEOTIDE SEQUENCE</scope>
    <source>
        <strain evidence="1">Whitten #5841</strain>
        <tissue evidence="1">Leaf</tissue>
    </source>
</reference>
<comment type="caution">
    <text evidence="1">The sequence shown here is derived from an EMBL/GenBank/DDBJ whole genome shotgun (WGS) entry which is preliminary data.</text>
</comment>
<dbReference type="Proteomes" id="UP000825935">
    <property type="component" value="Chromosome 7"/>
</dbReference>
<dbReference type="EMBL" id="CM035412">
    <property type="protein sequence ID" value="KAH7433371.1"/>
    <property type="molecule type" value="Genomic_DNA"/>
</dbReference>
<evidence type="ECO:0000313" key="1">
    <source>
        <dbReference type="EMBL" id="KAH7433371.1"/>
    </source>
</evidence>
<gene>
    <name evidence="1" type="ORF">KP509_07G066000</name>
</gene>
<organism evidence="1 2">
    <name type="scientific">Ceratopteris richardii</name>
    <name type="common">Triangle waterfern</name>
    <dbReference type="NCBI Taxonomy" id="49495"/>
    <lineage>
        <taxon>Eukaryota</taxon>
        <taxon>Viridiplantae</taxon>
        <taxon>Streptophyta</taxon>
        <taxon>Embryophyta</taxon>
        <taxon>Tracheophyta</taxon>
        <taxon>Polypodiopsida</taxon>
        <taxon>Polypodiidae</taxon>
        <taxon>Polypodiales</taxon>
        <taxon>Pteridineae</taxon>
        <taxon>Pteridaceae</taxon>
        <taxon>Parkerioideae</taxon>
        <taxon>Ceratopteris</taxon>
    </lineage>
</organism>
<proteinExistence type="predicted"/>
<dbReference type="PANTHER" id="PTHR46880">
    <property type="entry name" value="RAS-ASSOCIATING DOMAIN-CONTAINING PROTEIN"/>
    <property type="match status" value="1"/>
</dbReference>